<dbReference type="Gene3D" id="1.20.1560.10">
    <property type="entry name" value="ABC transporter type 1, transmembrane domain"/>
    <property type="match status" value="1"/>
</dbReference>
<evidence type="ECO:0000313" key="11">
    <source>
        <dbReference type="Proteomes" id="UP000278143"/>
    </source>
</evidence>
<accession>A0A4P9YSG4</accession>
<evidence type="ECO:0000256" key="1">
    <source>
        <dbReference type="ARBA" id="ARBA00022448"/>
    </source>
</evidence>
<evidence type="ECO:0000256" key="2">
    <source>
        <dbReference type="ARBA" id="ARBA00022692"/>
    </source>
</evidence>
<protein>
    <recommendedName>
        <fullName evidence="9">ABC transmembrane type-1 domain-containing protein</fullName>
    </recommendedName>
</protein>
<evidence type="ECO:0000256" key="6">
    <source>
        <dbReference type="ARBA" id="ARBA00022989"/>
    </source>
</evidence>
<dbReference type="PANTHER" id="PTHR24223">
    <property type="entry name" value="ATP-BINDING CASSETTE SUB-FAMILY C"/>
    <property type="match status" value="1"/>
</dbReference>
<evidence type="ECO:0000256" key="3">
    <source>
        <dbReference type="ARBA" id="ARBA00022737"/>
    </source>
</evidence>
<gene>
    <name evidence="10" type="ORF">SYNPS1DRAFT_11248</name>
</gene>
<dbReference type="OrthoDB" id="6500128at2759"/>
<dbReference type="InterPro" id="IPR011527">
    <property type="entry name" value="ABC1_TM_dom"/>
</dbReference>
<keyword evidence="11" id="KW-1185">Reference proteome</keyword>
<evidence type="ECO:0000259" key="9">
    <source>
        <dbReference type="PROSITE" id="PS50929"/>
    </source>
</evidence>
<keyword evidence="4" id="KW-0547">Nucleotide-binding</keyword>
<dbReference type="SUPFAM" id="SSF90123">
    <property type="entry name" value="ABC transporter transmembrane region"/>
    <property type="match status" value="1"/>
</dbReference>
<dbReference type="GO" id="GO:0140359">
    <property type="term" value="F:ABC-type transporter activity"/>
    <property type="evidence" value="ECO:0007669"/>
    <property type="project" value="InterPro"/>
</dbReference>
<keyword evidence="2 8" id="KW-0812">Transmembrane</keyword>
<evidence type="ECO:0000256" key="4">
    <source>
        <dbReference type="ARBA" id="ARBA00022741"/>
    </source>
</evidence>
<keyword evidence="7 8" id="KW-0472">Membrane</keyword>
<dbReference type="PANTHER" id="PTHR24223:SF353">
    <property type="entry name" value="ABC TRANSPORTER ATP-BINDING PROTEIN_PERMEASE VMR1-RELATED"/>
    <property type="match status" value="1"/>
</dbReference>
<organism evidence="10 11">
    <name type="scientific">Syncephalis pseudoplumigaleata</name>
    <dbReference type="NCBI Taxonomy" id="1712513"/>
    <lineage>
        <taxon>Eukaryota</taxon>
        <taxon>Fungi</taxon>
        <taxon>Fungi incertae sedis</taxon>
        <taxon>Zoopagomycota</taxon>
        <taxon>Zoopagomycotina</taxon>
        <taxon>Zoopagomycetes</taxon>
        <taxon>Zoopagales</taxon>
        <taxon>Piptocephalidaceae</taxon>
        <taxon>Syncephalis</taxon>
    </lineage>
</organism>
<feature type="transmembrane region" description="Helical" evidence="8">
    <location>
        <begin position="39"/>
        <end position="61"/>
    </location>
</feature>
<dbReference type="EMBL" id="KZ991545">
    <property type="protein sequence ID" value="RKP22883.1"/>
    <property type="molecule type" value="Genomic_DNA"/>
</dbReference>
<evidence type="ECO:0000256" key="7">
    <source>
        <dbReference type="ARBA" id="ARBA00023136"/>
    </source>
</evidence>
<dbReference type="InterPro" id="IPR036640">
    <property type="entry name" value="ABC1_TM_sf"/>
</dbReference>
<keyword evidence="3" id="KW-0677">Repeat</keyword>
<dbReference type="Pfam" id="PF00664">
    <property type="entry name" value="ABC_membrane"/>
    <property type="match status" value="1"/>
</dbReference>
<reference evidence="11" key="1">
    <citation type="journal article" date="2018" name="Nat. Microbiol.">
        <title>Leveraging single-cell genomics to expand the fungal tree of life.</title>
        <authorList>
            <person name="Ahrendt S.R."/>
            <person name="Quandt C.A."/>
            <person name="Ciobanu D."/>
            <person name="Clum A."/>
            <person name="Salamov A."/>
            <person name="Andreopoulos B."/>
            <person name="Cheng J.F."/>
            <person name="Woyke T."/>
            <person name="Pelin A."/>
            <person name="Henrissat B."/>
            <person name="Reynolds N.K."/>
            <person name="Benny G.L."/>
            <person name="Smith M.E."/>
            <person name="James T.Y."/>
            <person name="Grigoriev I.V."/>
        </authorList>
    </citation>
    <scope>NUCLEOTIDE SEQUENCE [LARGE SCALE GENOMIC DNA]</scope>
    <source>
        <strain evidence="11">Benny S71-1</strain>
    </source>
</reference>
<evidence type="ECO:0000256" key="8">
    <source>
        <dbReference type="SAM" id="Phobius"/>
    </source>
</evidence>
<keyword evidence="1" id="KW-0813">Transport</keyword>
<dbReference type="AlphaFoldDB" id="A0A4P9YSG4"/>
<name>A0A4P9YSG4_9FUNG</name>
<evidence type="ECO:0000256" key="5">
    <source>
        <dbReference type="ARBA" id="ARBA00022840"/>
    </source>
</evidence>
<dbReference type="GO" id="GO:0005524">
    <property type="term" value="F:ATP binding"/>
    <property type="evidence" value="ECO:0007669"/>
    <property type="project" value="UniProtKB-KW"/>
</dbReference>
<sequence length="96" mass="10992">MLQALRIVKLFAWEQRFYSRIDEAREKELVAGWKRYVNFSIYVGCSSVTPVVITVATLTAYTIIFKHTLTTTIAFTSIALFESLRVALIQLPNSIF</sequence>
<dbReference type="Proteomes" id="UP000278143">
    <property type="component" value="Unassembled WGS sequence"/>
</dbReference>
<feature type="non-terminal residue" evidence="10">
    <location>
        <position position="96"/>
    </location>
</feature>
<dbReference type="GO" id="GO:0016020">
    <property type="term" value="C:membrane"/>
    <property type="evidence" value="ECO:0007669"/>
    <property type="project" value="InterPro"/>
</dbReference>
<evidence type="ECO:0000313" key="10">
    <source>
        <dbReference type="EMBL" id="RKP22883.1"/>
    </source>
</evidence>
<proteinExistence type="predicted"/>
<feature type="domain" description="ABC transmembrane type-1" evidence="9">
    <location>
        <begin position="1"/>
        <end position="96"/>
    </location>
</feature>
<keyword evidence="6 8" id="KW-1133">Transmembrane helix</keyword>
<keyword evidence="5" id="KW-0067">ATP-binding</keyword>
<dbReference type="InterPro" id="IPR050173">
    <property type="entry name" value="ABC_transporter_C-like"/>
</dbReference>
<dbReference type="PROSITE" id="PS50929">
    <property type="entry name" value="ABC_TM1F"/>
    <property type="match status" value="1"/>
</dbReference>